<protein>
    <submittedName>
        <fullName evidence="2">Uncharacterized protein</fullName>
    </submittedName>
</protein>
<gene>
    <name evidence="2" type="ORF">GCM10023340_11790</name>
</gene>
<evidence type="ECO:0000256" key="1">
    <source>
        <dbReference type="SAM" id="Phobius"/>
    </source>
</evidence>
<accession>A0ABP9PE48</accession>
<evidence type="ECO:0000313" key="3">
    <source>
        <dbReference type="Proteomes" id="UP001500221"/>
    </source>
</evidence>
<reference evidence="3" key="1">
    <citation type="journal article" date="2019" name="Int. J. Syst. Evol. Microbiol.">
        <title>The Global Catalogue of Microorganisms (GCM) 10K type strain sequencing project: providing services to taxonomists for standard genome sequencing and annotation.</title>
        <authorList>
            <consortium name="The Broad Institute Genomics Platform"/>
            <consortium name="The Broad Institute Genome Sequencing Center for Infectious Disease"/>
            <person name="Wu L."/>
            <person name="Ma J."/>
        </authorList>
    </citation>
    <scope>NUCLEOTIDE SEQUENCE [LARGE SCALE GENOMIC DNA]</scope>
    <source>
        <strain evidence="3">JCM 18459</strain>
    </source>
</reference>
<keyword evidence="1" id="KW-0812">Transmembrane</keyword>
<proteinExistence type="predicted"/>
<sequence length="61" mass="6544">MHMDRTLELVIAVALVVGGLVLALGFADAEFLWFRGRPLGLVLAAIGVLDLVATLARRREG</sequence>
<evidence type="ECO:0000313" key="2">
    <source>
        <dbReference type="EMBL" id="GAA5144280.1"/>
    </source>
</evidence>
<dbReference type="Proteomes" id="UP001500221">
    <property type="component" value="Unassembled WGS sequence"/>
</dbReference>
<keyword evidence="3" id="KW-1185">Reference proteome</keyword>
<dbReference type="EMBL" id="BAABKG010000001">
    <property type="protein sequence ID" value="GAA5144280.1"/>
    <property type="molecule type" value="Genomic_DNA"/>
</dbReference>
<feature type="transmembrane region" description="Helical" evidence="1">
    <location>
        <begin position="39"/>
        <end position="56"/>
    </location>
</feature>
<keyword evidence="1" id="KW-1133">Transmembrane helix</keyword>
<name>A0ABP9PE48_9ACTN</name>
<keyword evidence="1" id="KW-0472">Membrane</keyword>
<comment type="caution">
    <text evidence="2">The sequence shown here is derived from an EMBL/GenBank/DDBJ whole genome shotgun (WGS) entry which is preliminary data.</text>
</comment>
<organism evidence="2 3">
    <name type="scientific">Nocardioides marinquilinus</name>
    <dbReference type="NCBI Taxonomy" id="1210400"/>
    <lineage>
        <taxon>Bacteria</taxon>
        <taxon>Bacillati</taxon>
        <taxon>Actinomycetota</taxon>
        <taxon>Actinomycetes</taxon>
        <taxon>Propionibacteriales</taxon>
        <taxon>Nocardioidaceae</taxon>
        <taxon>Nocardioides</taxon>
    </lineage>
</organism>